<evidence type="ECO:0000313" key="3">
    <source>
        <dbReference type="Proteomes" id="UP000299102"/>
    </source>
</evidence>
<protein>
    <submittedName>
        <fullName evidence="2">Uncharacterized protein</fullName>
    </submittedName>
</protein>
<feature type="region of interest" description="Disordered" evidence="1">
    <location>
        <begin position="1"/>
        <end position="32"/>
    </location>
</feature>
<reference evidence="2 3" key="1">
    <citation type="journal article" date="2019" name="Commun. Biol.">
        <title>The bagworm genome reveals a unique fibroin gene that provides high tensile strength.</title>
        <authorList>
            <person name="Kono N."/>
            <person name="Nakamura H."/>
            <person name="Ohtoshi R."/>
            <person name="Tomita M."/>
            <person name="Numata K."/>
            <person name="Arakawa K."/>
        </authorList>
    </citation>
    <scope>NUCLEOTIDE SEQUENCE [LARGE SCALE GENOMIC DNA]</scope>
</reference>
<feature type="region of interest" description="Disordered" evidence="1">
    <location>
        <begin position="61"/>
        <end position="91"/>
    </location>
</feature>
<organism evidence="2 3">
    <name type="scientific">Eumeta variegata</name>
    <name type="common">Bagworm moth</name>
    <name type="synonym">Eumeta japonica</name>
    <dbReference type="NCBI Taxonomy" id="151549"/>
    <lineage>
        <taxon>Eukaryota</taxon>
        <taxon>Metazoa</taxon>
        <taxon>Ecdysozoa</taxon>
        <taxon>Arthropoda</taxon>
        <taxon>Hexapoda</taxon>
        <taxon>Insecta</taxon>
        <taxon>Pterygota</taxon>
        <taxon>Neoptera</taxon>
        <taxon>Endopterygota</taxon>
        <taxon>Lepidoptera</taxon>
        <taxon>Glossata</taxon>
        <taxon>Ditrysia</taxon>
        <taxon>Tineoidea</taxon>
        <taxon>Psychidae</taxon>
        <taxon>Oiketicinae</taxon>
        <taxon>Eumeta</taxon>
    </lineage>
</organism>
<evidence type="ECO:0000256" key="1">
    <source>
        <dbReference type="SAM" id="MobiDB-lite"/>
    </source>
</evidence>
<accession>A0A4C1XXI2</accession>
<gene>
    <name evidence="2" type="ORF">EVAR_38348_1</name>
</gene>
<dbReference type="AlphaFoldDB" id="A0A4C1XXI2"/>
<dbReference type="Proteomes" id="UP000299102">
    <property type="component" value="Unassembled WGS sequence"/>
</dbReference>
<name>A0A4C1XXI2_EUMVA</name>
<keyword evidence="3" id="KW-1185">Reference proteome</keyword>
<comment type="caution">
    <text evidence="2">The sequence shown here is derived from an EMBL/GenBank/DDBJ whole genome shotgun (WGS) entry which is preliminary data.</text>
</comment>
<proteinExistence type="predicted"/>
<evidence type="ECO:0000313" key="2">
    <source>
        <dbReference type="EMBL" id="GBP67880.1"/>
    </source>
</evidence>
<dbReference type="EMBL" id="BGZK01000995">
    <property type="protein sequence ID" value="GBP67880.1"/>
    <property type="molecule type" value="Genomic_DNA"/>
</dbReference>
<sequence>MGYSASARKRATVTQPPCGGKLRLGSDLSRAQPSSIQIETSRCADSCGRSAGSCDLISLRLRERRRRRPPPPPGCYVARAEGLTSGRELTL</sequence>